<dbReference type="SUPFAM" id="SSF47090">
    <property type="entry name" value="PGBD-like"/>
    <property type="match status" value="1"/>
</dbReference>
<sequence length="273" mass="28221">MRPERTLTETQDHLNETESTMSFTIEMSHPLGPASQQGGYGGPGVGGHQGPHWYIAFGMDLAAPAGTSVFAAFDAHLTKVQQHVPAADTGAVYGAQLFMRSPNDMMGAFYTHITGVPAALTVGSRVSRGDYLGRIYASGGIPAHLHMALVEIIGGAPNGQYTGVNLYNSFLNTPGPWTVTFFQNGTPPSITAGGGGPTTIDLSSLRGVQQGLAALGFDPGPIDGINGPRTRAAVSAFQSQVMLMSPPTGSADPVTKAVLAAKLRLAGFVVVGA</sequence>
<proteinExistence type="predicted"/>
<gene>
    <name evidence="3" type="ORF">brsh051_03590</name>
</gene>
<name>A0AAN0MEK7_9ACTN</name>
<evidence type="ECO:0000313" key="3">
    <source>
        <dbReference type="EMBL" id="BEH01078.1"/>
    </source>
</evidence>
<dbReference type="InterPro" id="IPR002477">
    <property type="entry name" value="Peptidoglycan-bd-like"/>
</dbReference>
<reference evidence="3" key="1">
    <citation type="journal article" date="2024" name="Int. J. Syst. Evol. Microbiol.">
        <title>Brooklawnia propionicigenes sp. nov., a facultatively anaerobic, propionate-producing bacterium isolated from a methanogenic reactor treating waste from cattle farms.</title>
        <authorList>
            <person name="Akita Y."/>
            <person name="Ueki A."/>
            <person name="Tonouchi A."/>
            <person name="Sugawara Y."/>
            <person name="Honma S."/>
            <person name="Kaku N."/>
            <person name="Ueki K."/>
        </authorList>
    </citation>
    <scope>NUCLEOTIDE SEQUENCE</scope>
    <source>
        <strain evidence="3">SH051</strain>
    </source>
</reference>
<dbReference type="Pfam" id="PF01551">
    <property type="entry name" value="Peptidase_M23"/>
    <property type="match status" value="1"/>
</dbReference>
<organism evidence="3 4">
    <name type="scientific">Brooklawnia propionicigenes</name>
    <dbReference type="NCBI Taxonomy" id="3041175"/>
    <lineage>
        <taxon>Bacteria</taxon>
        <taxon>Bacillati</taxon>
        <taxon>Actinomycetota</taxon>
        <taxon>Actinomycetes</taxon>
        <taxon>Propionibacteriales</taxon>
        <taxon>Propionibacteriaceae</taxon>
        <taxon>Brooklawnia</taxon>
    </lineage>
</organism>
<dbReference type="EMBL" id="AP028056">
    <property type="protein sequence ID" value="BEH01078.1"/>
    <property type="molecule type" value="Genomic_DNA"/>
</dbReference>
<dbReference type="KEGG" id="broo:brsh051_03590"/>
<dbReference type="Gene3D" id="1.10.101.10">
    <property type="entry name" value="PGBD-like superfamily/PGBD"/>
    <property type="match status" value="1"/>
</dbReference>
<dbReference type="InterPro" id="IPR036365">
    <property type="entry name" value="PGBD-like_sf"/>
</dbReference>
<protein>
    <submittedName>
        <fullName evidence="3">Uncharacterized protein</fullName>
    </submittedName>
</protein>
<dbReference type="InterPro" id="IPR036366">
    <property type="entry name" value="PGBDSf"/>
</dbReference>
<dbReference type="Gene3D" id="2.70.70.10">
    <property type="entry name" value="Glucose Permease (Domain IIA)"/>
    <property type="match status" value="1"/>
</dbReference>
<dbReference type="Proteomes" id="UP001431656">
    <property type="component" value="Chromosome"/>
</dbReference>
<evidence type="ECO:0000259" key="1">
    <source>
        <dbReference type="Pfam" id="PF01471"/>
    </source>
</evidence>
<accession>A0AAN0MEK7</accession>
<dbReference type="AlphaFoldDB" id="A0AAN0MEK7"/>
<dbReference type="Pfam" id="PF01471">
    <property type="entry name" value="PG_binding_1"/>
    <property type="match status" value="1"/>
</dbReference>
<evidence type="ECO:0000313" key="4">
    <source>
        <dbReference type="Proteomes" id="UP001431656"/>
    </source>
</evidence>
<evidence type="ECO:0000259" key="2">
    <source>
        <dbReference type="Pfam" id="PF01551"/>
    </source>
</evidence>
<dbReference type="SUPFAM" id="SSF51261">
    <property type="entry name" value="Duplicated hybrid motif"/>
    <property type="match status" value="1"/>
</dbReference>
<keyword evidence="4" id="KW-1185">Reference proteome</keyword>
<dbReference type="InterPro" id="IPR016047">
    <property type="entry name" value="M23ase_b-sheet_dom"/>
</dbReference>
<feature type="domain" description="Peptidoglycan binding-like" evidence="1">
    <location>
        <begin position="208"/>
        <end position="259"/>
    </location>
</feature>
<feature type="domain" description="M23ase beta-sheet core" evidence="2">
    <location>
        <begin position="58"/>
        <end position="149"/>
    </location>
</feature>
<dbReference type="InterPro" id="IPR011055">
    <property type="entry name" value="Dup_hybrid_motif"/>
</dbReference>